<evidence type="ECO:0000313" key="10">
    <source>
        <dbReference type="Proteomes" id="UP000325517"/>
    </source>
</evidence>
<evidence type="ECO:0000256" key="4">
    <source>
        <dbReference type="ARBA" id="ARBA00022795"/>
    </source>
</evidence>
<keyword evidence="4" id="KW-1005">Bacterial flagellum biogenesis</keyword>
<sequence>MKISNIPLNQVNPYKRNQQQTEKAQNTPKPTTDQLEISSAAKNMQIKSPIEVEQAERVAAIKADIDAGTYKVDAKQLASNILNYYRI</sequence>
<protein>
    <recommendedName>
        <fullName evidence="2">Negative regulator of flagellin synthesis</fullName>
    </recommendedName>
</protein>
<dbReference type="InterPro" id="IPR035890">
    <property type="entry name" value="Anti-sigma-28_factor_FlgM_sf"/>
</dbReference>
<keyword evidence="9" id="KW-0966">Cell projection</keyword>
<dbReference type="NCBIfam" id="TIGR03824">
    <property type="entry name" value="FlgM_jcvi"/>
    <property type="match status" value="1"/>
</dbReference>
<keyword evidence="5" id="KW-0805">Transcription regulation</keyword>
<keyword evidence="9" id="KW-0969">Cilium</keyword>
<dbReference type="Proteomes" id="UP000325517">
    <property type="component" value="Chromosome"/>
</dbReference>
<keyword evidence="6" id="KW-0804">Transcription</keyword>
<comment type="similarity">
    <text evidence="1">Belongs to the FlgM family.</text>
</comment>
<evidence type="ECO:0000256" key="7">
    <source>
        <dbReference type="SAM" id="MobiDB-lite"/>
    </source>
</evidence>
<keyword evidence="9" id="KW-0282">Flagellum</keyword>
<feature type="region of interest" description="Disordered" evidence="7">
    <location>
        <begin position="1"/>
        <end position="33"/>
    </location>
</feature>
<dbReference type="AlphaFoldDB" id="A0A5J6SKH1"/>
<evidence type="ECO:0000313" key="9">
    <source>
        <dbReference type="EMBL" id="QFF98182.1"/>
    </source>
</evidence>
<evidence type="ECO:0000256" key="1">
    <source>
        <dbReference type="ARBA" id="ARBA00005322"/>
    </source>
</evidence>
<dbReference type="KEGG" id="psyo:PB01_04740"/>
<name>A0A5J6SKH1_9BACI</name>
<dbReference type="SUPFAM" id="SSF101498">
    <property type="entry name" value="Anti-sigma factor FlgM"/>
    <property type="match status" value="1"/>
</dbReference>
<dbReference type="OrthoDB" id="2991036at2"/>
<accession>A0A5J6SKH1</accession>
<reference evidence="9 10" key="1">
    <citation type="submission" date="2018-07" db="EMBL/GenBank/DDBJ databases">
        <title>Complete genome sequence of Psychrobacillus sp. PB01, isolated from iceberg, and comparative genome analysis of Psychrobacillus strains.</title>
        <authorList>
            <person name="Lee P.C."/>
        </authorList>
    </citation>
    <scope>NUCLEOTIDE SEQUENCE [LARGE SCALE GENOMIC DNA]</scope>
    <source>
        <strain evidence="9 10">PB01</strain>
    </source>
</reference>
<evidence type="ECO:0000256" key="2">
    <source>
        <dbReference type="ARBA" id="ARBA00017823"/>
    </source>
</evidence>
<feature type="domain" description="Anti-sigma-28 factor FlgM C-terminal" evidence="8">
    <location>
        <begin position="33"/>
        <end position="83"/>
    </location>
</feature>
<dbReference type="Pfam" id="PF04316">
    <property type="entry name" value="FlgM"/>
    <property type="match status" value="1"/>
</dbReference>
<dbReference type="GO" id="GO:0044781">
    <property type="term" value="P:bacterial-type flagellum organization"/>
    <property type="evidence" value="ECO:0007669"/>
    <property type="project" value="UniProtKB-KW"/>
</dbReference>
<gene>
    <name evidence="9" type="primary">flgM</name>
    <name evidence="9" type="ORF">PB01_04740</name>
</gene>
<evidence type="ECO:0000256" key="5">
    <source>
        <dbReference type="ARBA" id="ARBA00023015"/>
    </source>
</evidence>
<dbReference type="GO" id="GO:0045892">
    <property type="term" value="P:negative regulation of DNA-templated transcription"/>
    <property type="evidence" value="ECO:0007669"/>
    <property type="project" value="InterPro"/>
</dbReference>
<dbReference type="InterPro" id="IPR031316">
    <property type="entry name" value="FlgM_C"/>
</dbReference>
<proteinExistence type="inferred from homology"/>
<organism evidence="9 10">
    <name type="scientific">Psychrobacillus glaciei</name>
    <dbReference type="NCBI Taxonomy" id="2283160"/>
    <lineage>
        <taxon>Bacteria</taxon>
        <taxon>Bacillati</taxon>
        <taxon>Bacillota</taxon>
        <taxon>Bacilli</taxon>
        <taxon>Bacillales</taxon>
        <taxon>Bacillaceae</taxon>
        <taxon>Psychrobacillus</taxon>
    </lineage>
</organism>
<keyword evidence="3" id="KW-0678">Repressor</keyword>
<keyword evidence="10" id="KW-1185">Reference proteome</keyword>
<evidence type="ECO:0000256" key="3">
    <source>
        <dbReference type="ARBA" id="ARBA00022491"/>
    </source>
</evidence>
<dbReference type="EMBL" id="CP031223">
    <property type="protein sequence ID" value="QFF98182.1"/>
    <property type="molecule type" value="Genomic_DNA"/>
</dbReference>
<evidence type="ECO:0000259" key="8">
    <source>
        <dbReference type="Pfam" id="PF04316"/>
    </source>
</evidence>
<evidence type="ECO:0000256" key="6">
    <source>
        <dbReference type="ARBA" id="ARBA00023163"/>
    </source>
</evidence>
<dbReference type="RefSeq" id="WP_151699126.1">
    <property type="nucleotide sequence ID" value="NZ_CP031223.1"/>
</dbReference>
<dbReference type="InterPro" id="IPR007412">
    <property type="entry name" value="FlgM"/>
</dbReference>